<dbReference type="Gramene" id="Pp3c1_27860V3.1">
    <property type="protein sequence ID" value="Pp3c1_27860V3.1"/>
    <property type="gene ID" value="Pp3c1_27860"/>
</dbReference>
<accession>A0A7I4FBN5</accession>
<name>A0A7I4FBN5_PHYPA</name>
<organism evidence="1 2">
    <name type="scientific">Physcomitrium patens</name>
    <name type="common">Spreading-leaved earth moss</name>
    <name type="synonym">Physcomitrella patens</name>
    <dbReference type="NCBI Taxonomy" id="3218"/>
    <lineage>
        <taxon>Eukaryota</taxon>
        <taxon>Viridiplantae</taxon>
        <taxon>Streptophyta</taxon>
        <taxon>Embryophyta</taxon>
        <taxon>Bryophyta</taxon>
        <taxon>Bryophytina</taxon>
        <taxon>Bryopsida</taxon>
        <taxon>Funariidae</taxon>
        <taxon>Funariales</taxon>
        <taxon>Funariaceae</taxon>
        <taxon>Physcomitrium</taxon>
    </lineage>
</organism>
<protein>
    <submittedName>
        <fullName evidence="1">Uncharacterized protein</fullName>
    </submittedName>
</protein>
<sequence>MDPTVYISNSMRTDFSNIGALREQWLQNQLFTNWKGFLHNGEVSVKRLRWGA</sequence>
<dbReference type="Proteomes" id="UP000006727">
    <property type="component" value="Chromosome 1"/>
</dbReference>
<dbReference type="AlphaFoldDB" id="A0A7I4FBN5"/>
<dbReference type="EMBL" id="ABEU02000001">
    <property type="status" value="NOT_ANNOTATED_CDS"/>
    <property type="molecule type" value="Genomic_DNA"/>
</dbReference>
<evidence type="ECO:0000313" key="1">
    <source>
        <dbReference type="EnsemblPlants" id="Pp3c1_27860V3.1"/>
    </source>
</evidence>
<dbReference type="EnsemblPlants" id="Pp3c1_27860V3.1">
    <property type="protein sequence ID" value="Pp3c1_27860V3.1"/>
    <property type="gene ID" value="Pp3c1_27860"/>
</dbReference>
<evidence type="ECO:0000313" key="2">
    <source>
        <dbReference type="Proteomes" id="UP000006727"/>
    </source>
</evidence>
<dbReference type="InParanoid" id="A0A7I4FBN5"/>
<keyword evidence="2" id="KW-1185">Reference proteome</keyword>
<reference evidence="1 2" key="1">
    <citation type="journal article" date="2008" name="Science">
        <title>The Physcomitrella genome reveals evolutionary insights into the conquest of land by plants.</title>
        <authorList>
            <person name="Rensing S."/>
            <person name="Lang D."/>
            <person name="Zimmer A."/>
            <person name="Terry A."/>
            <person name="Salamov A."/>
            <person name="Shapiro H."/>
            <person name="Nishiyama T."/>
            <person name="Perroud P.-F."/>
            <person name="Lindquist E."/>
            <person name="Kamisugi Y."/>
            <person name="Tanahashi T."/>
            <person name="Sakakibara K."/>
            <person name="Fujita T."/>
            <person name="Oishi K."/>
            <person name="Shin-I T."/>
            <person name="Kuroki Y."/>
            <person name="Toyoda A."/>
            <person name="Suzuki Y."/>
            <person name="Hashimoto A."/>
            <person name="Yamaguchi K."/>
            <person name="Sugano A."/>
            <person name="Kohara Y."/>
            <person name="Fujiyama A."/>
            <person name="Anterola A."/>
            <person name="Aoki S."/>
            <person name="Ashton N."/>
            <person name="Barbazuk W.B."/>
            <person name="Barker E."/>
            <person name="Bennetzen J."/>
            <person name="Bezanilla M."/>
            <person name="Blankenship R."/>
            <person name="Cho S.H."/>
            <person name="Dutcher S."/>
            <person name="Estelle M."/>
            <person name="Fawcett J.A."/>
            <person name="Gundlach H."/>
            <person name="Hanada K."/>
            <person name="Heyl A."/>
            <person name="Hicks K.A."/>
            <person name="Hugh J."/>
            <person name="Lohr M."/>
            <person name="Mayer K."/>
            <person name="Melkozernov A."/>
            <person name="Murata T."/>
            <person name="Nelson D."/>
            <person name="Pils B."/>
            <person name="Prigge M."/>
            <person name="Reiss B."/>
            <person name="Renner T."/>
            <person name="Rombauts S."/>
            <person name="Rushton P."/>
            <person name="Sanderfoot A."/>
            <person name="Schween G."/>
            <person name="Shiu S.-H."/>
            <person name="Stueber K."/>
            <person name="Theodoulou F.L."/>
            <person name="Tu H."/>
            <person name="Van de Peer Y."/>
            <person name="Verrier P.J."/>
            <person name="Waters E."/>
            <person name="Wood A."/>
            <person name="Yang L."/>
            <person name="Cove D."/>
            <person name="Cuming A."/>
            <person name="Hasebe M."/>
            <person name="Lucas S."/>
            <person name="Mishler D.B."/>
            <person name="Reski R."/>
            <person name="Grigoriev I."/>
            <person name="Quatrano R.S."/>
            <person name="Boore J.L."/>
        </authorList>
    </citation>
    <scope>NUCLEOTIDE SEQUENCE [LARGE SCALE GENOMIC DNA]</scope>
    <source>
        <strain evidence="1 2">cv. Gransden 2004</strain>
    </source>
</reference>
<reference evidence="1" key="3">
    <citation type="submission" date="2020-12" db="UniProtKB">
        <authorList>
            <consortium name="EnsemblPlants"/>
        </authorList>
    </citation>
    <scope>IDENTIFICATION</scope>
</reference>
<reference evidence="1 2" key="2">
    <citation type="journal article" date="2018" name="Plant J.">
        <title>The Physcomitrella patens chromosome-scale assembly reveals moss genome structure and evolution.</title>
        <authorList>
            <person name="Lang D."/>
            <person name="Ullrich K.K."/>
            <person name="Murat F."/>
            <person name="Fuchs J."/>
            <person name="Jenkins J."/>
            <person name="Haas F.B."/>
            <person name="Piednoel M."/>
            <person name="Gundlach H."/>
            <person name="Van Bel M."/>
            <person name="Meyberg R."/>
            <person name="Vives C."/>
            <person name="Morata J."/>
            <person name="Symeonidi A."/>
            <person name="Hiss M."/>
            <person name="Muchero W."/>
            <person name="Kamisugi Y."/>
            <person name="Saleh O."/>
            <person name="Blanc G."/>
            <person name="Decker E.L."/>
            <person name="van Gessel N."/>
            <person name="Grimwood J."/>
            <person name="Hayes R.D."/>
            <person name="Graham S.W."/>
            <person name="Gunter L.E."/>
            <person name="McDaniel S.F."/>
            <person name="Hoernstein S.N.W."/>
            <person name="Larsson A."/>
            <person name="Li F.W."/>
            <person name="Perroud P.F."/>
            <person name="Phillips J."/>
            <person name="Ranjan P."/>
            <person name="Rokshar D.S."/>
            <person name="Rothfels C.J."/>
            <person name="Schneider L."/>
            <person name="Shu S."/>
            <person name="Stevenson D.W."/>
            <person name="Thummler F."/>
            <person name="Tillich M."/>
            <person name="Villarreal Aguilar J.C."/>
            <person name="Widiez T."/>
            <person name="Wong G.K."/>
            <person name="Wymore A."/>
            <person name="Zhang Y."/>
            <person name="Zimmer A.D."/>
            <person name="Quatrano R.S."/>
            <person name="Mayer K.F.X."/>
            <person name="Goodstein D."/>
            <person name="Casacuberta J.M."/>
            <person name="Vandepoele K."/>
            <person name="Reski R."/>
            <person name="Cuming A.C."/>
            <person name="Tuskan G.A."/>
            <person name="Maumus F."/>
            <person name="Salse J."/>
            <person name="Schmutz J."/>
            <person name="Rensing S.A."/>
        </authorList>
    </citation>
    <scope>NUCLEOTIDE SEQUENCE [LARGE SCALE GENOMIC DNA]</scope>
    <source>
        <strain evidence="1 2">cv. Gransden 2004</strain>
    </source>
</reference>
<proteinExistence type="predicted"/>